<reference evidence="2" key="2">
    <citation type="submission" date="2016-11" db="UniProtKB">
        <authorList>
            <consortium name="WormBaseParasite"/>
        </authorList>
    </citation>
    <scope>IDENTIFICATION</scope>
</reference>
<evidence type="ECO:0000313" key="1">
    <source>
        <dbReference type="Proteomes" id="UP000095285"/>
    </source>
</evidence>
<gene>
    <name evidence="2" type="primary">LOAG_15361</name>
</gene>
<sequence length="73" mass="8048">DLEKNESSTSCDCCHLKLRNSLVSAMDDDDDDDWMVWVFVCPYWCGGECDISGEPSLLLSSSSSSTVDGLFDD</sequence>
<evidence type="ECO:0000313" key="2">
    <source>
        <dbReference type="WBParaSite" id="EN70_3020"/>
    </source>
</evidence>
<name>A0A1I7VIQ5_LOALO</name>
<accession>A0A1I7VIQ5</accession>
<reference evidence="1" key="1">
    <citation type="submission" date="2012-04" db="EMBL/GenBank/DDBJ databases">
        <title>The Genome Sequence of Loa loa.</title>
        <authorList>
            <consortium name="The Broad Institute Genome Sequencing Platform"/>
            <consortium name="Broad Institute Genome Sequencing Center for Infectious Disease"/>
            <person name="Nutman T.B."/>
            <person name="Fink D.L."/>
            <person name="Russ C."/>
            <person name="Young S."/>
            <person name="Zeng Q."/>
            <person name="Gargeya S."/>
            <person name="Alvarado L."/>
            <person name="Berlin A."/>
            <person name="Chapman S.B."/>
            <person name="Chen Z."/>
            <person name="Freedman E."/>
            <person name="Gellesch M."/>
            <person name="Goldberg J."/>
            <person name="Griggs A."/>
            <person name="Gujja S."/>
            <person name="Heilman E.R."/>
            <person name="Heiman D."/>
            <person name="Howarth C."/>
            <person name="Mehta T."/>
            <person name="Neiman D."/>
            <person name="Pearson M."/>
            <person name="Roberts A."/>
            <person name="Saif S."/>
            <person name="Shea T."/>
            <person name="Shenoy N."/>
            <person name="Sisk P."/>
            <person name="Stolte C."/>
            <person name="Sykes S."/>
            <person name="White J."/>
            <person name="Yandava C."/>
            <person name="Haas B."/>
            <person name="Henn M.R."/>
            <person name="Nusbaum C."/>
            <person name="Birren B."/>
        </authorList>
    </citation>
    <scope>NUCLEOTIDE SEQUENCE [LARGE SCALE GENOMIC DNA]</scope>
</reference>
<dbReference type="Proteomes" id="UP000095285">
    <property type="component" value="Unassembled WGS sequence"/>
</dbReference>
<dbReference type="AlphaFoldDB" id="A0A1I7VIQ5"/>
<organism evidence="1 2">
    <name type="scientific">Loa loa</name>
    <name type="common">Eye worm</name>
    <name type="synonym">Filaria loa</name>
    <dbReference type="NCBI Taxonomy" id="7209"/>
    <lineage>
        <taxon>Eukaryota</taxon>
        <taxon>Metazoa</taxon>
        <taxon>Ecdysozoa</taxon>
        <taxon>Nematoda</taxon>
        <taxon>Chromadorea</taxon>
        <taxon>Rhabditida</taxon>
        <taxon>Spirurina</taxon>
        <taxon>Spiruromorpha</taxon>
        <taxon>Filarioidea</taxon>
        <taxon>Onchocercidae</taxon>
        <taxon>Loa</taxon>
    </lineage>
</organism>
<keyword evidence="1" id="KW-1185">Reference proteome</keyword>
<dbReference type="InParanoid" id="A0A1I7VIQ5"/>
<protein>
    <submittedName>
        <fullName evidence="2">Uncharacterized protein</fullName>
    </submittedName>
</protein>
<dbReference type="WBParaSite" id="EN70_3020">
    <property type="protein sequence ID" value="EN70_3020"/>
    <property type="gene ID" value="EN70_3020"/>
</dbReference>
<proteinExistence type="predicted"/>